<feature type="region of interest" description="Disordered" evidence="1">
    <location>
        <begin position="1"/>
        <end position="83"/>
    </location>
</feature>
<dbReference type="EMBL" id="CAJPIN010041370">
    <property type="protein sequence ID" value="CAG2065257.1"/>
    <property type="molecule type" value="Genomic_DNA"/>
</dbReference>
<organism evidence="2 3">
    <name type="scientific">Timema podura</name>
    <name type="common">Walking stick</name>
    <dbReference type="NCBI Taxonomy" id="61482"/>
    <lineage>
        <taxon>Eukaryota</taxon>
        <taxon>Metazoa</taxon>
        <taxon>Ecdysozoa</taxon>
        <taxon>Arthropoda</taxon>
        <taxon>Hexapoda</taxon>
        <taxon>Insecta</taxon>
        <taxon>Pterygota</taxon>
        <taxon>Neoptera</taxon>
        <taxon>Polyneoptera</taxon>
        <taxon>Phasmatodea</taxon>
        <taxon>Timematodea</taxon>
        <taxon>Timematoidea</taxon>
        <taxon>Timematidae</taxon>
        <taxon>Timema</taxon>
    </lineage>
</organism>
<proteinExistence type="predicted"/>
<protein>
    <submittedName>
        <fullName evidence="2">Uncharacterized protein</fullName>
    </submittedName>
</protein>
<accession>A0ABN7PBT8</accession>
<keyword evidence="3" id="KW-1185">Reference proteome</keyword>
<feature type="compositionally biased region" description="Polar residues" evidence="1">
    <location>
        <begin position="66"/>
        <end position="75"/>
    </location>
</feature>
<reference evidence="2" key="1">
    <citation type="submission" date="2021-03" db="EMBL/GenBank/DDBJ databases">
        <authorList>
            <person name="Tran Van P."/>
        </authorList>
    </citation>
    <scope>NUCLEOTIDE SEQUENCE</scope>
</reference>
<evidence type="ECO:0000256" key="1">
    <source>
        <dbReference type="SAM" id="MobiDB-lite"/>
    </source>
</evidence>
<feature type="non-terminal residue" evidence="2">
    <location>
        <position position="83"/>
    </location>
</feature>
<gene>
    <name evidence="2" type="ORF">TPAB3V08_LOCUS12201</name>
</gene>
<comment type="caution">
    <text evidence="2">The sequence shown here is derived from an EMBL/GenBank/DDBJ whole genome shotgun (WGS) entry which is preliminary data.</text>
</comment>
<sequence length="83" mass="9457">MLMTRRQLNDPFGSDDEDEEPPPIIDDKKSGHIQLTRSQSSQDGESIHSLETRLSREGSEVRDVNISHSPTQNDNFNRKHVSL</sequence>
<evidence type="ECO:0000313" key="2">
    <source>
        <dbReference type="EMBL" id="CAG2065257.1"/>
    </source>
</evidence>
<name>A0ABN7PBT8_TIMPD</name>
<feature type="compositionally biased region" description="Polar residues" evidence="1">
    <location>
        <begin position="33"/>
        <end position="44"/>
    </location>
</feature>
<feature type="compositionally biased region" description="Basic and acidic residues" evidence="1">
    <location>
        <begin position="45"/>
        <end position="65"/>
    </location>
</feature>
<dbReference type="Proteomes" id="UP001153148">
    <property type="component" value="Unassembled WGS sequence"/>
</dbReference>
<evidence type="ECO:0000313" key="3">
    <source>
        <dbReference type="Proteomes" id="UP001153148"/>
    </source>
</evidence>